<organism evidence="2">
    <name type="scientific">Mucochytrium quahogii</name>
    <dbReference type="NCBI Taxonomy" id="96639"/>
    <lineage>
        <taxon>Eukaryota</taxon>
        <taxon>Sar</taxon>
        <taxon>Stramenopiles</taxon>
        <taxon>Bigyra</taxon>
        <taxon>Labyrinthulomycetes</taxon>
        <taxon>Thraustochytrida</taxon>
        <taxon>Thraustochytriidae</taxon>
        <taxon>Mucochytrium</taxon>
    </lineage>
</organism>
<accession>A0A7S2RJJ7</accession>
<name>A0A7S2RJJ7_9STRA</name>
<evidence type="ECO:0000313" key="2">
    <source>
        <dbReference type="EMBL" id="CAD9672956.1"/>
    </source>
</evidence>
<proteinExistence type="predicted"/>
<gene>
    <name evidence="1" type="ORF">QSP1433_LOCUS4132</name>
    <name evidence="2" type="ORF">QSP1433_LOCUS4135</name>
</gene>
<dbReference type="EMBL" id="HBHK01006800">
    <property type="protein sequence ID" value="CAD9672956.1"/>
    <property type="molecule type" value="Transcribed_RNA"/>
</dbReference>
<dbReference type="AlphaFoldDB" id="A0A7S2RJJ7"/>
<dbReference type="EMBL" id="HBHK01006797">
    <property type="protein sequence ID" value="CAD9672947.1"/>
    <property type="molecule type" value="Transcribed_RNA"/>
</dbReference>
<sequence length="184" mass="20214">MIQELSIQELKIEISSPGPSGDKAYISYLADFMGNLTTKTCGTQSCDKTVYAVAHHSCMQPLDGIADCTTGNCCNFKGTIGQLEGSQWLPKGLPPVFDIAKKYNTKVWLTELGCDSQNITEVTGYAAGLIDYLLTDPQASELVERAYYCNNCTGVWSDSRLLPLFEHGTSNLSLVGKAWLRWLQ</sequence>
<protein>
    <submittedName>
        <fullName evidence="2">Uncharacterized protein</fullName>
    </submittedName>
</protein>
<reference evidence="2" key="1">
    <citation type="submission" date="2021-01" db="EMBL/GenBank/DDBJ databases">
        <authorList>
            <person name="Corre E."/>
            <person name="Pelletier E."/>
            <person name="Niang G."/>
            <person name="Scheremetjew M."/>
            <person name="Finn R."/>
            <person name="Kale V."/>
            <person name="Holt S."/>
            <person name="Cochrane G."/>
            <person name="Meng A."/>
            <person name="Brown T."/>
            <person name="Cohen L."/>
        </authorList>
    </citation>
    <scope>NUCLEOTIDE SEQUENCE</scope>
    <source>
        <strain evidence="2">NY070348D</strain>
    </source>
</reference>
<evidence type="ECO:0000313" key="1">
    <source>
        <dbReference type="EMBL" id="CAD9672947.1"/>
    </source>
</evidence>